<dbReference type="Proteomes" id="UP000196036">
    <property type="component" value="Unassembled WGS sequence"/>
</dbReference>
<gene>
    <name evidence="1" type="ORF">B5E52_04215</name>
</gene>
<proteinExistence type="predicted"/>
<dbReference type="InterPro" id="IPR043781">
    <property type="entry name" value="DUF5723"/>
</dbReference>
<evidence type="ECO:0000313" key="1">
    <source>
        <dbReference type="EMBL" id="OUQ73052.1"/>
    </source>
</evidence>
<protein>
    <submittedName>
        <fullName evidence="1">Uncharacterized protein</fullName>
    </submittedName>
</protein>
<dbReference type="Pfam" id="PF18990">
    <property type="entry name" value="DUF5723"/>
    <property type="match status" value="1"/>
</dbReference>
<reference evidence="2" key="1">
    <citation type="submission" date="2017-04" db="EMBL/GenBank/DDBJ databases">
        <title>Function of individual gut microbiota members based on whole genome sequencing of pure cultures obtained from chicken caecum.</title>
        <authorList>
            <person name="Medvecky M."/>
            <person name="Cejkova D."/>
            <person name="Polansky O."/>
            <person name="Karasova D."/>
            <person name="Kubasova T."/>
            <person name="Cizek A."/>
            <person name="Rychlik I."/>
        </authorList>
    </citation>
    <scope>NUCLEOTIDE SEQUENCE [LARGE SCALE GENOMIC DNA]</scope>
    <source>
        <strain evidence="2">An109</strain>
    </source>
</reference>
<accession>A0A1Y4VSH9</accession>
<dbReference type="EMBL" id="NFLW01000005">
    <property type="protein sequence ID" value="OUQ73052.1"/>
    <property type="molecule type" value="Genomic_DNA"/>
</dbReference>
<dbReference type="RefSeq" id="WP_087317652.1">
    <property type="nucleotide sequence ID" value="NZ_JAHOJA010000002.1"/>
</dbReference>
<sequence>MATNKLLWSSKIIGVFFMMLVCTLSANAQFLRTSYFMEGTHYRQQLNPALTPTKGYFNLPVIGAVNATVGSTSLGYQDIIDIIDDGDDFYTKPDFMNRLKDNNKLNVNFSTEILSAGWYKGKNFWSFNIGLRTDIGANLTKNMFTFLNEMETVEENWRNSNYDISGQRLNINAYTEVGLGLSRQINSRLTVGARVKALLGIGNMELKLNKVAMNANLPSDAEIAKWSSESYWNSMSTPEAIRAAQELKNKFDNYHANLTVGAELKSSFKGLELKEEEGKDYVTDFDFDSGKLGIAGYGFGIDLGASYKILDNLTVSASVLDLGFISWSKSSTKIASANPDPIDIKGSTYANMVDPNNPNTVMNAVNQLQNDAQGYMDRVTNGDVLDYDMLQLEVSDAKESRKSRLASTLVLGAEYGFFNNKLAVGVLSTTRFVQPDALTELTFSANYRPKSWFNVALSYSAIQSAGKSFGLGLKLGPVFVGTDYMFLGKNSNSVNGFVGVSIPLGGRKANKEG</sequence>
<comment type="caution">
    <text evidence="1">The sequence shown here is derived from an EMBL/GenBank/DDBJ whole genome shotgun (WGS) entry which is preliminary data.</text>
</comment>
<evidence type="ECO:0000313" key="2">
    <source>
        <dbReference type="Proteomes" id="UP000196036"/>
    </source>
</evidence>
<organism evidence="1 2">
    <name type="scientific">Bacteroides xylanisolvens</name>
    <dbReference type="NCBI Taxonomy" id="371601"/>
    <lineage>
        <taxon>Bacteria</taxon>
        <taxon>Pseudomonadati</taxon>
        <taxon>Bacteroidota</taxon>
        <taxon>Bacteroidia</taxon>
        <taxon>Bacteroidales</taxon>
        <taxon>Bacteroidaceae</taxon>
        <taxon>Bacteroides</taxon>
    </lineage>
</organism>
<dbReference type="AlphaFoldDB" id="A0A1Y4VSH9"/>
<name>A0A1Y4VSH9_9BACE</name>